<gene>
    <name evidence="3" type="ordered locus">BF3279</name>
</gene>
<evidence type="ECO:0000313" key="4">
    <source>
        <dbReference type="Proteomes" id="UP000002197"/>
    </source>
</evidence>
<dbReference type="EMBL" id="AP006841">
    <property type="protein sequence ID" value="BAD50023.1"/>
    <property type="molecule type" value="Genomic_DNA"/>
</dbReference>
<dbReference type="STRING" id="295405.BF3279"/>
<feature type="region of interest" description="Disordered" evidence="1">
    <location>
        <begin position="342"/>
        <end position="366"/>
    </location>
</feature>
<feature type="transmembrane region" description="Helical" evidence="2">
    <location>
        <begin position="14"/>
        <end position="35"/>
    </location>
</feature>
<keyword evidence="2" id="KW-1133">Transmembrane helix</keyword>
<dbReference type="HOGENOM" id="CLU_762185_0_0_10"/>
<proteinExistence type="predicted"/>
<evidence type="ECO:0000313" key="3">
    <source>
        <dbReference type="EMBL" id="BAD50023.1"/>
    </source>
</evidence>
<dbReference type="RefSeq" id="WP_011203219.1">
    <property type="nucleotide sequence ID" value="NC_006347.1"/>
</dbReference>
<evidence type="ECO:0000256" key="1">
    <source>
        <dbReference type="SAM" id="MobiDB-lite"/>
    </source>
</evidence>
<sequence>MLHHSSRISPKTRFCLKLLLLILPLIPIVVVYFMFDPYRVLHPYKRFDDSPMLLNEAHVGWQNYLQNRDSIAYNSFILGNSCTMAFLTGEWEKYLDKNDHAVRFYDNGESLGGVRQKLQLLDSVGAPLKNVLIVLDKKSLDKNAPLSGNNHLFSAEAAGISQLGFQLRFLQEFLYPDRMIPYIDYLIRHKYAPYMKGVINPGDPVREPYTNNFINPREKEIAQDGEIYWSRHEKEFKKRTNAGMEELPVIFASQIQVLRSIKKICDKHHTNLKFVIGPDYYQKKASREDIKILKAILGDSAVWDFTGINEYTADIHHYYEPGHYRPLLGARLLKAIYQDQDTCPGNKSSSHNSSTHRRRASSIRKK</sequence>
<keyword evidence="2" id="KW-0472">Membrane</keyword>
<dbReference type="AlphaFoldDB" id="Q64R58"/>
<dbReference type="KEGG" id="bfr:BF3279"/>
<evidence type="ECO:0000256" key="2">
    <source>
        <dbReference type="SAM" id="Phobius"/>
    </source>
</evidence>
<protein>
    <recommendedName>
        <fullName evidence="5">Histidine kinase</fullName>
    </recommendedName>
</protein>
<organism evidence="3 4">
    <name type="scientific">Bacteroides fragilis (strain YCH46)</name>
    <dbReference type="NCBI Taxonomy" id="295405"/>
    <lineage>
        <taxon>Bacteria</taxon>
        <taxon>Pseudomonadati</taxon>
        <taxon>Bacteroidota</taxon>
        <taxon>Bacteroidia</taxon>
        <taxon>Bacteroidales</taxon>
        <taxon>Bacteroidaceae</taxon>
        <taxon>Bacteroides</taxon>
    </lineage>
</organism>
<name>Q64R58_BACFR</name>
<feature type="compositionally biased region" description="Basic residues" evidence="1">
    <location>
        <begin position="354"/>
        <end position="366"/>
    </location>
</feature>
<accession>Q64R58</accession>
<evidence type="ECO:0008006" key="5">
    <source>
        <dbReference type="Google" id="ProtNLM"/>
    </source>
</evidence>
<dbReference type="OrthoDB" id="1339610at2"/>
<keyword evidence="2" id="KW-0812">Transmembrane</keyword>
<dbReference type="PATRIC" id="fig|295405.11.peg.3150"/>
<dbReference type="Proteomes" id="UP000002197">
    <property type="component" value="Chromosome"/>
</dbReference>
<reference evidence="3 4" key="1">
    <citation type="journal article" date="2004" name="Proc. Natl. Acad. Sci. U.S.A.">
        <title>Genomic analysis of Bacteroides fragilis reveals extensive DNA inversions regulating cell surface adaptation.</title>
        <authorList>
            <person name="Kuwahara T."/>
            <person name="Yamashita A."/>
            <person name="Hirakawa H."/>
            <person name="Nakayama H."/>
            <person name="Toh H."/>
            <person name="Okada N."/>
            <person name="Kuhara S."/>
            <person name="Hattori M."/>
            <person name="Hayashi T."/>
            <person name="Ohnishi Y."/>
        </authorList>
    </citation>
    <scope>NUCLEOTIDE SEQUENCE [LARGE SCALE GENOMIC DNA]</scope>
    <source>
        <strain evidence="3 4">YCH46</strain>
    </source>
</reference>